<dbReference type="AlphaFoldDB" id="A0A1N6FZQ0"/>
<comment type="cofactor">
    <cofactor evidence="3">
        <name>Zn(2+)</name>
        <dbReference type="ChEBI" id="CHEBI:29105"/>
    </cofactor>
</comment>
<keyword evidence="11" id="KW-1185">Reference proteome</keyword>
<dbReference type="GO" id="GO:0008237">
    <property type="term" value="F:metallopeptidase activity"/>
    <property type="evidence" value="ECO:0007669"/>
    <property type="project" value="UniProtKB-KW"/>
</dbReference>
<reference evidence="11" key="1">
    <citation type="submission" date="2016-11" db="EMBL/GenBank/DDBJ databases">
        <authorList>
            <person name="Varghese N."/>
            <person name="Submissions S."/>
        </authorList>
    </citation>
    <scope>NUCLEOTIDE SEQUENCE [LARGE SCALE GENOMIC DNA]</scope>
    <source>
        <strain evidence="11">DSM 17456</strain>
    </source>
</reference>
<dbReference type="Proteomes" id="UP000184694">
    <property type="component" value="Unassembled WGS sequence"/>
</dbReference>
<evidence type="ECO:0000256" key="4">
    <source>
        <dbReference type="ARBA" id="ARBA00008236"/>
    </source>
</evidence>
<evidence type="ECO:0000256" key="3">
    <source>
        <dbReference type="ARBA" id="ARBA00001947"/>
    </source>
</evidence>
<keyword evidence="6" id="KW-0645">Protease</keyword>
<sequence length="399" mass="45188">MYDTPTLERYAEILFWALSRARTTPYKKSDIILVNYDIDGLPLAEEVCSLLYDRGMIPVPRMNETPRMQVDKYTKANNKRLTTLIPGQRDLYNHLNGSISVYAPASLAHLANIDPELIAMHSKAQQPIRTIMQTREDMGAFSWTLCMFPTEALASQAGLTLEEYARQIETACYLNKPDPTLEWRQFARKVDELTEWLDSFGDCTMQIESESVDLNVRIGQRRKWVGFTGRNIPSFELYVSPDMHHTNGVYKSTLPTFRSGNIIGDIQLIFKEGRVTKVTADHNQAFVEQQLNQDTGAALVGEFALVDKRFSPISKFMANTLYDENHGGENGSMHIALGNSYSNTFSGNAEQLTESTRKTLGFNSSALHWDLINTEEKRVIALRPSGKRVTVYENGMFTL</sequence>
<gene>
    <name evidence="10" type="ORF">SAMN02745161_1601</name>
</gene>
<comment type="cofactor">
    <cofactor evidence="1">
        <name>Co(2+)</name>
        <dbReference type="ChEBI" id="CHEBI:48828"/>
    </cofactor>
</comment>
<dbReference type="GO" id="GO:0006508">
    <property type="term" value="P:proteolysis"/>
    <property type="evidence" value="ECO:0007669"/>
    <property type="project" value="UniProtKB-KW"/>
</dbReference>
<evidence type="ECO:0000256" key="9">
    <source>
        <dbReference type="ARBA" id="ARBA00023049"/>
    </source>
</evidence>
<evidence type="ECO:0000256" key="8">
    <source>
        <dbReference type="ARBA" id="ARBA00022801"/>
    </source>
</evidence>
<evidence type="ECO:0000256" key="5">
    <source>
        <dbReference type="ARBA" id="ARBA00022438"/>
    </source>
</evidence>
<dbReference type="GO" id="GO:0046872">
    <property type="term" value="F:metal ion binding"/>
    <property type="evidence" value="ECO:0007669"/>
    <property type="project" value="UniProtKB-KW"/>
</dbReference>
<evidence type="ECO:0000256" key="6">
    <source>
        <dbReference type="ARBA" id="ARBA00022670"/>
    </source>
</evidence>
<accession>A0A1N6FZQ0</accession>
<keyword evidence="8" id="KW-0378">Hydrolase</keyword>
<dbReference type="RefSeq" id="WP_074216395.1">
    <property type="nucleotide sequence ID" value="NZ_FSRG01000004.1"/>
</dbReference>
<dbReference type="OrthoDB" id="9803993at2"/>
<keyword evidence="5 10" id="KW-0031">Aminopeptidase</keyword>
<dbReference type="SUPFAM" id="SSF144052">
    <property type="entry name" value="Thermophilic metalloprotease-like"/>
    <property type="match status" value="1"/>
</dbReference>
<dbReference type="Gene3D" id="3.40.1830.10">
    <property type="entry name" value="Thermophilic metalloprotease (M29)"/>
    <property type="match status" value="1"/>
</dbReference>
<evidence type="ECO:0000313" key="10">
    <source>
        <dbReference type="EMBL" id="SIO00724.1"/>
    </source>
</evidence>
<evidence type="ECO:0000313" key="11">
    <source>
        <dbReference type="Proteomes" id="UP000184694"/>
    </source>
</evidence>
<comment type="similarity">
    <text evidence="4">Belongs to the peptidase M29 family.</text>
</comment>
<name>A0A1N6FZQ0_9BACT</name>
<evidence type="ECO:0000256" key="7">
    <source>
        <dbReference type="ARBA" id="ARBA00022723"/>
    </source>
</evidence>
<dbReference type="InterPro" id="IPR035097">
    <property type="entry name" value="M29_N-terminal"/>
</dbReference>
<dbReference type="Pfam" id="PF02073">
    <property type="entry name" value="Peptidase_M29"/>
    <property type="match status" value="1"/>
</dbReference>
<dbReference type="PANTHER" id="PTHR34448:SF3">
    <property type="entry name" value="AMINOPEPTIDASE AMPS"/>
    <property type="match status" value="1"/>
</dbReference>
<comment type="cofactor">
    <cofactor evidence="2">
        <name>Mg(2+)</name>
        <dbReference type="ChEBI" id="CHEBI:18420"/>
    </cofactor>
</comment>
<dbReference type="InterPro" id="IPR000787">
    <property type="entry name" value="Peptidase_M29"/>
</dbReference>
<dbReference type="EMBL" id="FSRG01000004">
    <property type="protein sequence ID" value="SIO00724.1"/>
    <property type="molecule type" value="Genomic_DNA"/>
</dbReference>
<proteinExistence type="inferred from homology"/>
<dbReference type="GO" id="GO:0004177">
    <property type="term" value="F:aminopeptidase activity"/>
    <property type="evidence" value="ECO:0007669"/>
    <property type="project" value="UniProtKB-KW"/>
</dbReference>
<dbReference type="STRING" id="1121457.SAMN02745161_1601"/>
<dbReference type="PANTHER" id="PTHR34448">
    <property type="entry name" value="AMINOPEPTIDASE"/>
    <property type="match status" value="1"/>
</dbReference>
<evidence type="ECO:0000256" key="2">
    <source>
        <dbReference type="ARBA" id="ARBA00001946"/>
    </source>
</evidence>
<evidence type="ECO:0000256" key="1">
    <source>
        <dbReference type="ARBA" id="ARBA00001941"/>
    </source>
</evidence>
<keyword evidence="7" id="KW-0479">Metal-binding</keyword>
<dbReference type="InterPro" id="IPR052170">
    <property type="entry name" value="M29_Exopeptidase"/>
</dbReference>
<protein>
    <submittedName>
        <fullName evidence="10">Leucyl aminopeptidase (Aminopeptidase T)</fullName>
    </submittedName>
</protein>
<organism evidence="10 11">
    <name type="scientific">Halodesulfovibrio marinisediminis DSM 17456</name>
    <dbReference type="NCBI Taxonomy" id="1121457"/>
    <lineage>
        <taxon>Bacteria</taxon>
        <taxon>Pseudomonadati</taxon>
        <taxon>Thermodesulfobacteriota</taxon>
        <taxon>Desulfovibrionia</taxon>
        <taxon>Desulfovibrionales</taxon>
        <taxon>Desulfovibrionaceae</taxon>
        <taxon>Halodesulfovibrio</taxon>
    </lineage>
</organism>
<keyword evidence="9" id="KW-0482">Metalloprotease</keyword>